<protein>
    <submittedName>
        <fullName evidence="2">Uncharacterized protein</fullName>
    </submittedName>
</protein>
<name>A0A843WSK4_COLES</name>
<keyword evidence="3" id="KW-1185">Reference proteome</keyword>
<feature type="compositionally biased region" description="Polar residues" evidence="1">
    <location>
        <begin position="122"/>
        <end position="133"/>
    </location>
</feature>
<organism evidence="2 3">
    <name type="scientific">Colocasia esculenta</name>
    <name type="common">Wild taro</name>
    <name type="synonym">Arum esculentum</name>
    <dbReference type="NCBI Taxonomy" id="4460"/>
    <lineage>
        <taxon>Eukaryota</taxon>
        <taxon>Viridiplantae</taxon>
        <taxon>Streptophyta</taxon>
        <taxon>Embryophyta</taxon>
        <taxon>Tracheophyta</taxon>
        <taxon>Spermatophyta</taxon>
        <taxon>Magnoliopsida</taxon>
        <taxon>Liliopsida</taxon>
        <taxon>Araceae</taxon>
        <taxon>Aroideae</taxon>
        <taxon>Colocasieae</taxon>
        <taxon>Colocasia</taxon>
    </lineage>
</organism>
<accession>A0A843WSK4</accession>
<dbReference type="Proteomes" id="UP000652761">
    <property type="component" value="Unassembled WGS sequence"/>
</dbReference>
<evidence type="ECO:0000256" key="1">
    <source>
        <dbReference type="SAM" id="MobiDB-lite"/>
    </source>
</evidence>
<proteinExistence type="predicted"/>
<dbReference type="EMBL" id="NMUH01006074">
    <property type="protein sequence ID" value="MQM14393.1"/>
    <property type="molecule type" value="Genomic_DNA"/>
</dbReference>
<feature type="compositionally biased region" description="Polar residues" evidence="1">
    <location>
        <begin position="173"/>
        <end position="183"/>
    </location>
</feature>
<sequence>MSLDLVGVMWRSSWWLGDQEIAHTKPFIFHVASTSTCTYRHLEVDQWCSKRSPPSGLNTEEKEKELVQEISVLKENVSELKVKEIEYVKEMKLVAEKYDAIKSVNTEMKKEIEISSERSNQETRSSGKGSNDQEGSHSKESWDSTPVRSNASKNEISQGHKAEIGDLLEIAASSESKSHSTPAGSDASKNEISQGDKAEIRDLPEIAASNESKSQSIEREALRFLAIPTDVGLSRRPLRLVVCVVTYGISSGDYGGGRSY</sequence>
<gene>
    <name evidence="2" type="ORF">Taro_047324</name>
</gene>
<reference evidence="2" key="1">
    <citation type="submission" date="2017-07" db="EMBL/GenBank/DDBJ databases">
        <title>Taro Niue Genome Assembly and Annotation.</title>
        <authorList>
            <person name="Atibalentja N."/>
            <person name="Keating K."/>
            <person name="Fields C.J."/>
        </authorList>
    </citation>
    <scope>NUCLEOTIDE SEQUENCE</scope>
    <source>
        <strain evidence="2">Niue_2</strain>
        <tissue evidence="2">Leaf</tissue>
    </source>
</reference>
<evidence type="ECO:0000313" key="2">
    <source>
        <dbReference type="EMBL" id="MQM14393.1"/>
    </source>
</evidence>
<evidence type="ECO:0000313" key="3">
    <source>
        <dbReference type="Proteomes" id="UP000652761"/>
    </source>
</evidence>
<feature type="region of interest" description="Disordered" evidence="1">
    <location>
        <begin position="112"/>
        <end position="159"/>
    </location>
</feature>
<feature type="compositionally biased region" description="Basic and acidic residues" evidence="1">
    <location>
        <begin position="112"/>
        <end position="121"/>
    </location>
</feature>
<comment type="caution">
    <text evidence="2">The sequence shown here is derived from an EMBL/GenBank/DDBJ whole genome shotgun (WGS) entry which is preliminary data.</text>
</comment>
<feature type="region of interest" description="Disordered" evidence="1">
    <location>
        <begin position="173"/>
        <end position="197"/>
    </location>
</feature>
<dbReference type="AlphaFoldDB" id="A0A843WSK4"/>
<feature type="compositionally biased region" description="Polar residues" evidence="1">
    <location>
        <begin position="143"/>
        <end position="157"/>
    </location>
</feature>